<organism evidence="11 12">
    <name type="scientific">Echinimonas agarilytica</name>
    <dbReference type="NCBI Taxonomy" id="1215918"/>
    <lineage>
        <taxon>Bacteria</taxon>
        <taxon>Pseudomonadati</taxon>
        <taxon>Pseudomonadota</taxon>
        <taxon>Gammaproteobacteria</taxon>
        <taxon>Alteromonadales</taxon>
        <taxon>Echinimonadaceae</taxon>
        <taxon>Echinimonas</taxon>
    </lineage>
</organism>
<dbReference type="PROSITE" id="PS00194">
    <property type="entry name" value="THIOREDOXIN_1"/>
    <property type="match status" value="1"/>
</dbReference>
<dbReference type="Pfam" id="PF11412">
    <property type="entry name" value="DsbD_N"/>
    <property type="match status" value="1"/>
</dbReference>
<proteinExistence type="predicted"/>
<dbReference type="CDD" id="cd02953">
    <property type="entry name" value="DsbDgamma"/>
    <property type="match status" value="1"/>
</dbReference>
<feature type="signal peptide" evidence="9">
    <location>
        <begin position="1"/>
        <end position="28"/>
    </location>
</feature>
<evidence type="ECO:0000313" key="12">
    <source>
        <dbReference type="Proteomes" id="UP001165393"/>
    </source>
</evidence>
<dbReference type="PANTHER" id="PTHR32234:SF3">
    <property type="entry name" value="SUPPRESSION OF COPPER SENSITIVITY PROTEIN"/>
    <property type="match status" value="1"/>
</dbReference>
<dbReference type="Pfam" id="PF13899">
    <property type="entry name" value="Thioredoxin_7"/>
    <property type="match status" value="1"/>
</dbReference>
<reference evidence="11 12" key="1">
    <citation type="journal article" date="2013" name="Antonie Van Leeuwenhoek">
        <title>Echinimonas agarilytica gen. nov., sp. nov., a new gammaproteobacterium isolated from the sea urchin Strongylocentrotus intermedius.</title>
        <authorList>
            <person name="Nedashkovskaya O.I."/>
            <person name="Stenkova A.M."/>
            <person name="Zhukova N.V."/>
            <person name="Van Trappen S."/>
            <person name="Lee J.S."/>
            <person name="Kim S.B."/>
        </authorList>
    </citation>
    <scope>NUCLEOTIDE SEQUENCE [LARGE SCALE GENOMIC DNA]</scope>
    <source>
        <strain evidence="11 12">KMM 6351</strain>
    </source>
</reference>
<name>A0AA42B7G2_9GAMM</name>
<dbReference type="InterPro" id="IPR003834">
    <property type="entry name" value="Cyt_c_assmbl_TM_dom"/>
</dbReference>
<keyword evidence="7" id="KW-0676">Redox-active center</keyword>
<feature type="transmembrane region" description="Helical" evidence="8">
    <location>
        <begin position="309"/>
        <end position="335"/>
    </location>
</feature>
<comment type="subcellular location">
    <subcellularLocation>
        <location evidence="1">Cell membrane</location>
        <topology evidence="1">Multi-pass membrane protein</topology>
    </subcellularLocation>
</comment>
<feature type="transmembrane region" description="Helical" evidence="8">
    <location>
        <begin position="533"/>
        <end position="551"/>
    </location>
</feature>
<evidence type="ECO:0000256" key="5">
    <source>
        <dbReference type="ARBA" id="ARBA00022989"/>
    </source>
</evidence>
<dbReference type="Proteomes" id="UP001165393">
    <property type="component" value="Unassembled WGS sequence"/>
</dbReference>
<feature type="transmembrane region" description="Helical" evidence="8">
    <location>
        <begin position="467"/>
        <end position="490"/>
    </location>
</feature>
<dbReference type="GO" id="GO:0015035">
    <property type="term" value="F:protein-disulfide reductase activity"/>
    <property type="evidence" value="ECO:0007669"/>
    <property type="project" value="TreeGrafter"/>
</dbReference>
<keyword evidence="6 8" id="KW-0472">Membrane</keyword>
<dbReference type="GO" id="GO:0017004">
    <property type="term" value="P:cytochrome complex assembly"/>
    <property type="evidence" value="ECO:0007669"/>
    <property type="project" value="UniProtKB-KW"/>
</dbReference>
<evidence type="ECO:0000313" key="11">
    <source>
        <dbReference type="EMBL" id="MCM2679930.1"/>
    </source>
</evidence>
<keyword evidence="3 8" id="KW-0812">Transmembrane</keyword>
<evidence type="ECO:0000256" key="8">
    <source>
        <dbReference type="SAM" id="Phobius"/>
    </source>
</evidence>
<keyword evidence="5 8" id="KW-1133">Transmembrane helix</keyword>
<dbReference type="Pfam" id="PF02683">
    <property type="entry name" value="DsbD_TM"/>
    <property type="match status" value="1"/>
</dbReference>
<evidence type="ECO:0000259" key="10">
    <source>
        <dbReference type="PROSITE" id="PS51352"/>
    </source>
</evidence>
<feature type="domain" description="Thioredoxin" evidence="10">
    <location>
        <begin position="570"/>
        <end position="697"/>
    </location>
</feature>
<dbReference type="InterPro" id="IPR036249">
    <property type="entry name" value="Thioredoxin-like_sf"/>
</dbReference>
<dbReference type="Gene3D" id="3.40.30.10">
    <property type="entry name" value="Glutaredoxin"/>
    <property type="match status" value="1"/>
</dbReference>
<feature type="transmembrane region" description="Helical" evidence="8">
    <location>
        <begin position="396"/>
        <end position="416"/>
    </location>
</feature>
<dbReference type="PROSITE" id="PS51352">
    <property type="entry name" value="THIOREDOXIN_2"/>
    <property type="match status" value="1"/>
</dbReference>
<evidence type="ECO:0000256" key="7">
    <source>
        <dbReference type="ARBA" id="ARBA00023284"/>
    </source>
</evidence>
<dbReference type="RefSeq" id="WP_251261340.1">
    <property type="nucleotide sequence ID" value="NZ_JAMQGP010000003.1"/>
</dbReference>
<feature type="chain" id="PRO_5041377987" evidence="9">
    <location>
        <begin position="29"/>
        <end position="697"/>
    </location>
</feature>
<dbReference type="InterPro" id="IPR035671">
    <property type="entry name" value="DsbD_gamma"/>
</dbReference>
<dbReference type="InterPro" id="IPR028250">
    <property type="entry name" value="DsbDN"/>
</dbReference>
<dbReference type="InterPro" id="IPR017937">
    <property type="entry name" value="Thioredoxin_CS"/>
</dbReference>
<evidence type="ECO:0000256" key="9">
    <source>
        <dbReference type="SAM" id="SignalP"/>
    </source>
</evidence>
<evidence type="ECO:0000256" key="3">
    <source>
        <dbReference type="ARBA" id="ARBA00022692"/>
    </source>
</evidence>
<dbReference type="GO" id="GO:0045454">
    <property type="term" value="P:cell redox homeostasis"/>
    <property type="evidence" value="ECO:0007669"/>
    <property type="project" value="TreeGrafter"/>
</dbReference>
<feature type="transmembrane region" description="Helical" evidence="8">
    <location>
        <begin position="436"/>
        <end position="455"/>
    </location>
</feature>
<evidence type="ECO:0000256" key="4">
    <source>
        <dbReference type="ARBA" id="ARBA00022748"/>
    </source>
</evidence>
<dbReference type="PANTHER" id="PTHR32234">
    <property type="entry name" value="THIOL:DISULFIDE INTERCHANGE PROTEIN DSBD"/>
    <property type="match status" value="1"/>
</dbReference>
<protein>
    <submittedName>
        <fullName evidence="11">Thioredoxin family protein</fullName>
    </submittedName>
</protein>
<dbReference type="AlphaFoldDB" id="A0AA42B7G2"/>
<dbReference type="InterPro" id="IPR013766">
    <property type="entry name" value="Thioredoxin_domain"/>
</dbReference>
<feature type="transmembrane region" description="Helical" evidence="8">
    <location>
        <begin position="510"/>
        <end position="527"/>
    </location>
</feature>
<keyword evidence="2" id="KW-1003">Cell membrane</keyword>
<sequence length="697" mass="75707">MTLGLSSSAMPHIAALFTAFLMSVNAFGASPTSPSEASTGPQQHAHIEVELVSEFSAFKPGSSQMVGLALRPEHHWHTYWKNPGDSGLAPALHWALPTNFSHGDILWGTPERIDVSGITNFGYDGDSLLMVPLDVPEGLSEGPYTITLDAEWLVCKEACIPGDAQLTLTLPMSESPELSQHAELFEHARKALPALDENAQAHYQDQGEQLVFQLLDSAQMSDYSTAELQLFVADESLIAPSSAPLWNRANGVIQVAFEKSLYFHQLPEATEVVLAVAHQKGWQIQATQGPLLTLPQVAQSPSQVADYSLVVFMIMALVGGLLLNLMPCVFPVLSLKAVSLVKLKNADASDARKHGLLYLVGIELSLLALTLLLMLLKQSGTAVGWGFQLQEPLFLAVLSALMMLMGLSLMGAFELAGGWMSIGQKQLDKGGASSSLLSGVLAVVVASPCMTPFMAPALGAALVLPPLSMIAIIMSLGFGLALPLVLLSYFPAWSRWLPKPGRWLETFKQAMAFPLFFTSIWLLWLLLAHDAMMIIGTLVAVVCLCFLIWLYQRGAKLLSLGFTGVVSIFLVVVFGAPAVHQQTLAGQAEPYSKQALAQYIAQGQPVLINMTADWCLTCKVNEKVTFSDEDVSNTFGSLNVVYMVGDWTRRDAEISKYLDQYKRAGVPLYVLYDRHGEDQVLPQVLTPQGLINRLEAL</sequence>
<evidence type="ECO:0000256" key="2">
    <source>
        <dbReference type="ARBA" id="ARBA00022475"/>
    </source>
</evidence>
<dbReference type="SUPFAM" id="SSF52833">
    <property type="entry name" value="Thioredoxin-like"/>
    <property type="match status" value="1"/>
</dbReference>
<keyword evidence="12" id="KW-1185">Reference proteome</keyword>
<keyword evidence="9" id="KW-0732">Signal</keyword>
<evidence type="ECO:0000256" key="6">
    <source>
        <dbReference type="ARBA" id="ARBA00023136"/>
    </source>
</evidence>
<feature type="transmembrane region" description="Helical" evidence="8">
    <location>
        <begin position="356"/>
        <end position="376"/>
    </location>
</feature>
<comment type="caution">
    <text evidence="11">The sequence shown here is derived from an EMBL/GenBank/DDBJ whole genome shotgun (WGS) entry which is preliminary data.</text>
</comment>
<keyword evidence="4" id="KW-0201">Cytochrome c-type biogenesis</keyword>
<evidence type="ECO:0000256" key="1">
    <source>
        <dbReference type="ARBA" id="ARBA00004651"/>
    </source>
</evidence>
<dbReference type="GO" id="GO:0005886">
    <property type="term" value="C:plasma membrane"/>
    <property type="evidence" value="ECO:0007669"/>
    <property type="project" value="UniProtKB-SubCell"/>
</dbReference>
<gene>
    <name evidence="11" type="ORF">NAF29_09655</name>
</gene>
<dbReference type="EMBL" id="JAMQGP010000003">
    <property type="protein sequence ID" value="MCM2679930.1"/>
    <property type="molecule type" value="Genomic_DNA"/>
</dbReference>
<accession>A0AA42B7G2</accession>
<feature type="transmembrane region" description="Helical" evidence="8">
    <location>
        <begin position="558"/>
        <end position="579"/>
    </location>
</feature>